<name>A0ABS3AQ26_9BACT</name>
<feature type="binding site" evidence="7">
    <location>
        <position position="188"/>
    </location>
    <ligand>
        <name>Fe(2+)</name>
        <dbReference type="ChEBI" id="CHEBI:29033"/>
    </ligand>
</feature>
<evidence type="ECO:0000256" key="4">
    <source>
        <dbReference type="ARBA" id="ARBA00023239"/>
    </source>
</evidence>
<gene>
    <name evidence="7 9" type="primary">hemH</name>
    <name evidence="9" type="ORF">JYU14_00630</name>
</gene>
<comment type="function">
    <text evidence="7">Catalyzes the ferrous insertion into protoporphyrin IX.</text>
</comment>
<protein>
    <recommendedName>
        <fullName evidence="7">Ferrochelatase</fullName>
        <ecNumber evidence="7">4.98.1.1</ecNumber>
    </recommendedName>
    <alternativeName>
        <fullName evidence="7">Heme synthase</fullName>
    </alternativeName>
    <alternativeName>
        <fullName evidence="7">Protoheme ferro-lyase</fullName>
    </alternativeName>
</protein>
<comment type="similarity">
    <text evidence="1 7 8">Belongs to the ferrochelatase family.</text>
</comment>
<keyword evidence="7" id="KW-0963">Cytoplasm</keyword>
<keyword evidence="10" id="KW-1185">Reference proteome</keyword>
<keyword evidence="5 7" id="KW-0627">Porphyrin biosynthesis</keyword>
<evidence type="ECO:0000313" key="9">
    <source>
        <dbReference type="EMBL" id="MBN4066574.1"/>
    </source>
</evidence>
<dbReference type="NCBIfam" id="TIGR00109">
    <property type="entry name" value="hemH"/>
    <property type="match status" value="1"/>
</dbReference>
<keyword evidence="4 7" id="KW-0456">Lyase</keyword>
<evidence type="ECO:0000256" key="5">
    <source>
        <dbReference type="ARBA" id="ARBA00023244"/>
    </source>
</evidence>
<dbReference type="SUPFAM" id="SSF53800">
    <property type="entry name" value="Chelatase"/>
    <property type="match status" value="1"/>
</dbReference>
<keyword evidence="3 7" id="KW-0350">Heme biosynthesis</keyword>
<dbReference type="EMBL" id="JAFITR010000007">
    <property type="protein sequence ID" value="MBN4066574.1"/>
    <property type="molecule type" value="Genomic_DNA"/>
</dbReference>
<dbReference type="PANTHER" id="PTHR11108:SF1">
    <property type="entry name" value="FERROCHELATASE, MITOCHONDRIAL"/>
    <property type="match status" value="1"/>
</dbReference>
<evidence type="ECO:0000256" key="1">
    <source>
        <dbReference type="ARBA" id="ARBA00007718"/>
    </source>
</evidence>
<accession>A0ABS3AQ26</accession>
<evidence type="ECO:0000256" key="7">
    <source>
        <dbReference type="HAMAP-Rule" id="MF_00323"/>
    </source>
</evidence>
<proteinExistence type="inferred from homology"/>
<dbReference type="Proteomes" id="UP000722121">
    <property type="component" value="Unassembled WGS sequence"/>
</dbReference>
<comment type="pathway">
    <text evidence="7">Porphyrin-containing compound metabolism; protoheme biosynthesis; protoheme from protoporphyrin-IX: step 1/1.</text>
</comment>
<organism evidence="9 10">
    <name type="scientific">Simkania negevensis</name>
    <dbReference type="NCBI Taxonomy" id="83561"/>
    <lineage>
        <taxon>Bacteria</taxon>
        <taxon>Pseudomonadati</taxon>
        <taxon>Chlamydiota</taxon>
        <taxon>Chlamydiia</taxon>
        <taxon>Parachlamydiales</taxon>
        <taxon>Simkaniaceae</taxon>
        <taxon>Simkania</taxon>
    </lineage>
</organism>
<comment type="subcellular location">
    <subcellularLocation>
        <location evidence="7">Cytoplasm</location>
    </subcellularLocation>
</comment>
<keyword evidence="7" id="KW-0479">Metal-binding</keyword>
<dbReference type="EC" id="4.98.1.1" evidence="7"/>
<feature type="binding site" evidence="7">
    <location>
        <position position="293"/>
    </location>
    <ligand>
        <name>Fe(2+)</name>
        <dbReference type="ChEBI" id="CHEBI:29033"/>
    </ligand>
</feature>
<dbReference type="InterPro" id="IPR001015">
    <property type="entry name" value="Ferrochelatase"/>
</dbReference>
<dbReference type="PANTHER" id="PTHR11108">
    <property type="entry name" value="FERROCHELATASE"/>
    <property type="match status" value="1"/>
</dbReference>
<reference evidence="9 10" key="1">
    <citation type="submission" date="2021-02" db="EMBL/GenBank/DDBJ databases">
        <title>Activity-based single-cell genomes from oceanic crustal fluid captures similar information to metagenomic and metatranscriptomic surveys with orders of magnitude less sampling.</title>
        <authorList>
            <person name="D'Angelo T.S."/>
            <person name="Orcutt B.N."/>
        </authorList>
    </citation>
    <scope>NUCLEOTIDE SEQUENCE [LARGE SCALE GENOMIC DNA]</scope>
    <source>
        <strain evidence="9">AH-315-G07</strain>
    </source>
</reference>
<dbReference type="CDD" id="cd03411">
    <property type="entry name" value="Ferrochelatase_N"/>
    <property type="match status" value="1"/>
</dbReference>
<keyword evidence="2 7" id="KW-0408">Iron</keyword>
<dbReference type="PROSITE" id="PS50096">
    <property type="entry name" value="IQ"/>
    <property type="match status" value="1"/>
</dbReference>
<dbReference type="InterPro" id="IPR033659">
    <property type="entry name" value="Ferrochelatase_N"/>
</dbReference>
<comment type="catalytic activity">
    <reaction evidence="7">
        <text>heme b + 2 H(+) = protoporphyrin IX + Fe(2+)</text>
        <dbReference type="Rhea" id="RHEA:22584"/>
        <dbReference type="ChEBI" id="CHEBI:15378"/>
        <dbReference type="ChEBI" id="CHEBI:29033"/>
        <dbReference type="ChEBI" id="CHEBI:57306"/>
        <dbReference type="ChEBI" id="CHEBI:60344"/>
        <dbReference type="EC" id="4.98.1.1"/>
    </reaction>
</comment>
<comment type="catalytic activity">
    <reaction evidence="6">
        <text>Fe-coproporphyrin III + 2 H(+) = coproporphyrin III + Fe(2+)</text>
        <dbReference type="Rhea" id="RHEA:49572"/>
        <dbReference type="ChEBI" id="CHEBI:15378"/>
        <dbReference type="ChEBI" id="CHEBI:29033"/>
        <dbReference type="ChEBI" id="CHEBI:68438"/>
        <dbReference type="ChEBI" id="CHEBI:131725"/>
        <dbReference type="EC" id="4.99.1.9"/>
    </reaction>
    <physiologicalReaction direction="right-to-left" evidence="6">
        <dbReference type="Rhea" id="RHEA:49574"/>
    </physiologicalReaction>
</comment>
<dbReference type="Pfam" id="PF00762">
    <property type="entry name" value="Ferrochelatase"/>
    <property type="match status" value="1"/>
</dbReference>
<evidence type="ECO:0000313" key="10">
    <source>
        <dbReference type="Proteomes" id="UP000722121"/>
    </source>
</evidence>
<dbReference type="HAMAP" id="MF_00323">
    <property type="entry name" value="Ferrochelatase"/>
    <property type="match status" value="1"/>
</dbReference>
<dbReference type="Gene3D" id="3.40.50.1400">
    <property type="match status" value="2"/>
</dbReference>
<dbReference type="GO" id="GO:0016829">
    <property type="term" value="F:lyase activity"/>
    <property type="evidence" value="ECO:0007669"/>
    <property type="project" value="UniProtKB-KW"/>
</dbReference>
<evidence type="ECO:0000256" key="3">
    <source>
        <dbReference type="ARBA" id="ARBA00023133"/>
    </source>
</evidence>
<dbReference type="CDD" id="cd00419">
    <property type="entry name" value="Ferrochelatase_C"/>
    <property type="match status" value="1"/>
</dbReference>
<evidence type="ECO:0000256" key="8">
    <source>
        <dbReference type="RuleBase" id="RU004185"/>
    </source>
</evidence>
<comment type="caution">
    <text evidence="9">The sequence shown here is derived from an EMBL/GenBank/DDBJ whole genome shotgun (WGS) entry which is preliminary data.</text>
</comment>
<dbReference type="InterPro" id="IPR033644">
    <property type="entry name" value="Ferrochelatase_C"/>
</dbReference>
<evidence type="ECO:0000256" key="6">
    <source>
        <dbReference type="ARBA" id="ARBA00024536"/>
    </source>
</evidence>
<sequence>MVVGVLLVNLGTPLSSNDSDVKRYLTEFLTDKRVIDLSWWKRQLLVRGRIVRKRYRESARTYRSIWTKAGSPLLMHGQKVKERLQERLGNGFSIALSMRYQFPSIHEGLLSLRHCHRLVILPLFPQYASATTGSVYEEVMRRLSSWRMIPELRFVHSFPMQKKMVRVFAENTKACVLKHYDHILMSFHGLPKRQLQHNDPRGKGDCCQREPDCCMHLGEENRLCYVAQCNATARAIAGELGLDSQQYTLCYQSRLGKEEWLQPYFSEELKRLAKGGMKKLLVLSPSFVCDCLETLDEIAVGYAKEFKKLGGERLDLVPGLNDHPLWIEALCDLINDEEALNRQRKVNEAVEG</sequence>
<evidence type="ECO:0000256" key="2">
    <source>
        <dbReference type="ARBA" id="ARBA00023004"/>
    </source>
</evidence>